<feature type="region of interest" description="Disordered" evidence="15">
    <location>
        <begin position="862"/>
        <end position="898"/>
    </location>
</feature>
<organism evidence="16 17">
    <name type="scientific">Acanthosepion pharaonis</name>
    <name type="common">Pharaoh cuttlefish</name>
    <name type="synonym">Sepia pharaonis</name>
    <dbReference type="NCBI Taxonomy" id="158019"/>
    <lineage>
        <taxon>Eukaryota</taxon>
        <taxon>Metazoa</taxon>
        <taxon>Spiralia</taxon>
        <taxon>Lophotrochozoa</taxon>
        <taxon>Mollusca</taxon>
        <taxon>Cephalopoda</taxon>
        <taxon>Coleoidea</taxon>
        <taxon>Decapodiformes</taxon>
        <taxon>Sepiida</taxon>
        <taxon>Sepiina</taxon>
        <taxon>Sepiidae</taxon>
        <taxon>Acanthosepion</taxon>
    </lineage>
</organism>
<evidence type="ECO:0000256" key="1">
    <source>
        <dbReference type="ARBA" id="ARBA00004123"/>
    </source>
</evidence>
<keyword evidence="11 14" id="KW-0040">ANK repeat</keyword>
<dbReference type="Pfam" id="PF13424">
    <property type="entry name" value="TPR_12"/>
    <property type="match status" value="1"/>
</dbReference>
<dbReference type="SMART" id="SM00368">
    <property type="entry name" value="LRR_RI"/>
    <property type="match status" value="4"/>
</dbReference>
<feature type="compositionally biased region" description="Acidic residues" evidence="15">
    <location>
        <begin position="472"/>
        <end position="483"/>
    </location>
</feature>
<comment type="caution">
    <text evidence="16">The sequence shown here is derived from an EMBL/GenBank/DDBJ whole genome shotgun (WGS) entry which is preliminary data.</text>
</comment>
<dbReference type="Gene3D" id="1.25.40.20">
    <property type="entry name" value="Ankyrin repeat-containing domain"/>
    <property type="match status" value="1"/>
</dbReference>
<keyword evidence="12" id="KW-0234">DNA repair</keyword>
<dbReference type="PANTHER" id="PTHR46358">
    <property type="entry name" value="TONSOKU-LIKE PROTEIN"/>
    <property type="match status" value="1"/>
</dbReference>
<reference evidence="16" key="1">
    <citation type="submission" date="2021-01" db="EMBL/GenBank/DDBJ databases">
        <authorList>
            <person name="Li R."/>
            <person name="Bekaert M."/>
        </authorList>
    </citation>
    <scope>NUCLEOTIDE SEQUENCE</scope>
    <source>
        <strain evidence="16">Farmed</strain>
    </source>
</reference>
<dbReference type="InterPro" id="IPR019734">
    <property type="entry name" value="TPR_rpt"/>
</dbReference>
<evidence type="ECO:0000256" key="4">
    <source>
        <dbReference type="ARBA" id="ARBA00017829"/>
    </source>
</evidence>
<dbReference type="GO" id="GO:0006325">
    <property type="term" value="P:chromatin organization"/>
    <property type="evidence" value="ECO:0007669"/>
    <property type="project" value="UniProtKB-KW"/>
</dbReference>
<dbReference type="Gene3D" id="1.25.40.10">
    <property type="entry name" value="Tetratricopeptide repeat domain"/>
    <property type="match status" value="2"/>
</dbReference>
<dbReference type="OrthoDB" id="5806726at2759"/>
<dbReference type="SUPFAM" id="SSF48403">
    <property type="entry name" value="Ankyrin repeat"/>
    <property type="match status" value="1"/>
</dbReference>
<dbReference type="InterPro" id="IPR011990">
    <property type="entry name" value="TPR-like_helical_dom_sf"/>
</dbReference>
<dbReference type="InterPro" id="IPR001611">
    <property type="entry name" value="Leu-rich_rpt"/>
</dbReference>
<dbReference type="PROSITE" id="PS50088">
    <property type="entry name" value="ANK_REPEAT"/>
    <property type="match status" value="3"/>
</dbReference>
<keyword evidence="9" id="KW-0802">TPR repeat</keyword>
<dbReference type="Pfam" id="PF13516">
    <property type="entry name" value="LRR_6"/>
    <property type="match status" value="2"/>
</dbReference>
<evidence type="ECO:0000256" key="15">
    <source>
        <dbReference type="SAM" id="MobiDB-lite"/>
    </source>
</evidence>
<evidence type="ECO:0000256" key="7">
    <source>
        <dbReference type="ARBA" id="ARBA00022737"/>
    </source>
</evidence>
<dbReference type="SUPFAM" id="SSF52047">
    <property type="entry name" value="RNI-like"/>
    <property type="match status" value="1"/>
</dbReference>
<dbReference type="PANTHER" id="PTHR46358:SF1">
    <property type="entry name" value="TONSOKU-LIKE PROTEIN"/>
    <property type="match status" value="1"/>
</dbReference>
<sequence length="1430" mass="161501">MEPNDEKELLRLQKDKKEAERKNKFPEVAQICNVIGELLCKYGQFQEAITEHEMELSISETYKDTLGSAVACRKLGECYCELGDFSKAIQLQKRYLTLACSIKDTVEEQRAWATIGRTYLFQAESEGQTETGCDASEKAEKAFVKSLELCERIKQTLNTKEYMAMKSRIFLNLGIVYSYKKNYNESKVYMKRSLSIALANNLSEDLFRVHYLLADTLSAIKDITAAQESIDSAIATAKKIKKKQLLADAWLLKFQICFKAQNFNTACHCLKMIKKIGASTDEHNLLKFYRAAKKSEEALNQVSEDKDESVSGQMKVYEILADNAANCNLYELAIKHYHKVLELANQLKTPQSELVPIFMSLAQTYQDDHQYLKAIHYYQKEIEHYKSNPEQACRTYLNIAINQENVKMSYEVIKLTYLKALQCAQEAKHLVLERLTLRSLVQLQEAHKKESKKYIEKLKLVGGKIKSSNDSDQSDDDDDDDDDTHASDSYTNSQNVTDAEEPVDMSDLTDSESEEEKEEEEKDEPQNNIPLPKRRTTSTRFKIKKNEKGETLLHRACIDGNLKRVKLLLQQGHPVNVRDHCGWLPLHEACNHDFYEIAEVLLQNGAYVNDKGGEQCEGMTPLIDAANCGNIDIMRLLISYQADIFIKDSENNFALSSLLQWRRRAGKLNPELEESYQNMVKLLQERMGIKDISSWAKSKNINQHCVEDVELSLTAPSKRTTKKRKETTNDDLSAFIEDDNSDYSSDSDDNSIRLEQIDKVEEDKYAADVYKNTISNLHSASHRLMCGSSVPQMTVTKTGPQGALVLEEEYINDDWLINDLRPAKRKRTNSSYFASEPWHQRTSVNNSQSGSKRLRTLAVISDNEDNSPESSLDVDLQNSQSDCDDLSARNNNSENNNNPLEILQTEVVSSNLITDFSTDLTPVNTPVHFPQMNQSTNLSIPATTVTKIFVRVGTIQFCVPLSANDQTNNIAWLTQETARRVYAQCQLKPLLLLTTKSGAFLCPDDEIRMLVENGEELEARVTSWDLPSIQQRYVEACNTNKTTERPDLKLLLEQAEASGCANLSRLSLHPSSLQSVFRAFKYQSNLSILNLSSNKLADTGLQMLAKMLDTIPGLISLDISCNGITSVGLMELKKAIEPTNTPSLNPELGLMAFSQKPLQKLELLNLSYNCLTDQSSNVLMGLICGLPSLTRLSLASCNITQEFFEMAYRSPPARGEPHDMRACFLQHVDVSFNNLELGGIRLLFKWLDPTRLVHLNLAWTTKRSSLPNQIVCSSLMNFLPLCEQPKLRELSLAGCDLSSDDGNLIVRLPCFAVKLRSVNLSNNPCLGQKVLYELLDNATSNGHCALEHVDMSHCGITAPLHSNLLDSISSKLSSEFPLVKLRFSCRQLDSVDKKSLQQVWTGHWGDLGVTDFWKNQVCLSVRNSDHLNQR</sequence>
<dbReference type="GO" id="GO:0031297">
    <property type="term" value="P:replication fork processing"/>
    <property type="evidence" value="ECO:0007669"/>
    <property type="project" value="TreeGrafter"/>
</dbReference>
<feature type="compositionally biased region" description="Basic residues" evidence="15">
    <location>
        <begin position="532"/>
        <end position="541"/>
    </location>
</feature>
<feature type="repeat" description="ANK" evidence="14">
    <location>
        <begin position="581"/>
        <end position="613"/>
    </location>
</feature>
<keyword evidence="5" id="KW-0158">Chromosome</keyword>
<evidence type="ECO:0000313" key="16">
    <source>
        <dbReference type="EMBL" id="CAE1309012.1"/>
    </source>
</evidence>
<feature type="repeat" description="ANK" evidence="14">
    <location>
        <begin position="617"/>
        <end position="649"/>
    </location>
</feature>
<evidence type="ECO:0000256" key="3">
    <source>
        <dbReference type="ARBA" id="ARBA00010999"/>
    </source>
</evidence>
<dbReference type="InterPro" id="IPR002110">
    <property type="entry name" value="Ankyrin_rpt"/>
</dbReference>
<dbReference type="GO" id="GO:0043596">
    <property type="term" value="C:nuclear replication fork"/>
    <property type="evidence" value="ECO:0007669"/>
    <property type="project" value="TreeGrafter"/>
</dbReference>
<dbReference type="SUPFAM" id="SSF48452">
    <property type="entry name" value="TPR-like"/>
    <property type="match status" value="3"/>
</dbReference>
<dbReference type="EMBL" id="CAHIKZ030004248">
    <property type="protein sequence ID" value="CAE1309012.1"/>
    <property type="molecule type" value="Genomic_DNA"/>
</dbReference>
<comment type="similarity">
    <text evidence="3">Belongs to the Tonsoku family.</text>
</comment>
<evidence type="ECO:0000256" key="14">
    <source>
        <dbReference type="PROSITE-ProRule" id="PRU00023"/>
    </source>
</evidence>
<feature type="region of interest" description="Disordered" evidence="15">
    <location>
        <begin position="465"/>
        <end position="541"/>
    </location>
</feature>
<dbReference type="PROSITE" id="PS50297">
    <property type="entry name" value="ANK_REP_REGION"/>
    <property type="match status" value="3"/>
</dbReference>
<feature type="repeat" description="ANK" evidence="14">
    <location>
        <begin position="548"/>
        <end position="580"/>
    </location>
</feature>
<keyword evidence="8" id="KW-0227">DNA damage</keyword>
<proteinExistence type="inferred from homology"/>
<evidence type="ECO:0000256" key="9">
    <source>
        <dbReference type="ARBA" id="ARBA00022803"/>
    </source>
</evidence>
<dbReference type="Gene3D" id="3.80.10.10">
    <property type="entry name" value="Ribonuclease Inhibitor"/>
    <property type="match status" value="3"/>
</dbReference>
<name>A0A812DR22_ACAPH</name>
<comment type="subcellular location">
    <subcellularLocation>
        <location evidence="2">Chromosome</location>
    </subcellularLocation>
    <subcellularLocation>
        <location evidence="1">Nucleus</location>
    </subcellularLocation>
</comment>
<dbReference type="InterPro" id="IPR052311">
    <property type="entry name" value="MMS22L-TONSL_complex_comp"/>
</dbReference>
<dbReference type="InterPro" id="IPR036770">
    <property type="entry name" value="Ankyrin_rpt-contain_sf"/>
</dbReference>
<dbReference type="Pfam" id="PF12796">
    <property type="entry name" value="Ank_2"/>
    <property type="match status" value="1"/>
</dbReference>
<protein>
    <recommendedName>
        <fullName evidence="4">Tonsoku-like protein</fullName>
    </recommendedName>
</protein>
<evidence type="ECO:0000256" key="12">
    <source>
        <dbReference type="ARBA" id="ARBA00023204"/>
    </source>
</evidence>
<evidence type="ECO:0000256" key="6">
    <source>
        <dbReference type="ARBA" id="ARBA00022614"/>
    </source>
</evidence>
<dbReference type="InterPro" id="IPR032675">
    <property type="entry name" value="LRR_dom_sf"/>
</dbReference>
<dbReference type="SMART" id="SM00248">
    <property type="entry name" value="ANK"/>
    <property type="match status" value="3"/>
</dbReference>
<dbReference type="SMART" id="SM00028">
    <property type="entry name" value="TPR"/>
    <property type="match status" value="6"/>
</dbReference>
<evidence type="ECO:0000313" key="17">
    <source>
        <dbReference type="Proteomes" id="UP000597762"/>
    </source>
</evidence>
<dbReference type="Proteomes" id="UP000597762">
    <property type="component" value="Unassembled WGS sequence"/>
</dbReference>
<keyword evidence="7" id="KW-0677">Repeat</keyword>
<keyword evidence="13" id="KW-0539">Nucleus</keyword>
<evidence type="ECO:0000256" key="8">
    <source>
        <dbReference type="ARBA" id="ARBA00022763"/>
    </source>
</evidence>
<gene>
    <name evidence="16" type="ORF">SPHA_60821</name>
</gene>
<keyword evidence="6" id="KW-0433">Leucine-rich repeat</keyword>
<dbReference type="GO" id="GO:0000724">
    <property type="term" value="P:double-strand break repair via homologous recombination"/>
    <property type="evidence" value="ECO:0007669"/>
    <property type="project" value="TreeGrafter"/>
</dbReference>
<keyword evidence="10" id="KW-0156">Chromatin regulator</keyword>
<evidence type="ECO:0000256" key="11">
    <source>
        <dbReference type="ARBA" id="ARBA00023043"/>
    </source>
</evidence>
<feature type="compositionally biased region" description="Acidic residues" evidence="15">
    <location>
        <begin position="498"/>
        <end position="523"/>
    </location>
</feature>
<keyword evidence="17" id="KW-1185">Reference proteome</keyword>
<evidence type="ECO:0000256" key="13">
    <source>
        <dbReference type="ARBA" id="ARBA00023242"/>
    </source>
</evidence>
<evidence type="ECO:0000256" key="5">
    <source>
        <dbReference type="ARBA" id="ARBA00022454"/>
    </source>
</evidence>
<accession>A0A812DR22</accession>
<evidence type="ECO:0000256" key="10">
    <source>
        <dbReference type="ARBA" id="ARBA00022853"/>
    </source>
</evidence>
<evidence type="ECO:0000256" key="2">
    <source>
        <dbReference type="ARBA" id="ARBA00004286"/>
    </source>
</evidence>